<evidence type="ECO:0000313" key="3">
    <source>
        <dbReference type="EMBL" id="RJO60631.1"/>
    </source>
</evidence>
<dbReference type="Pfam" id="PF01370">
    <property type="entry name" value="Epimerase"/>
    <property type="match status" value="1"/>
</dbReference>
<gene>
    <name evidence="3" type="ORF">C4544_04795</name>
</gene>
<evidence type="ECO:0000256" key="1">
    <source>
        <dbReference type="ARBA" id="ARBA00007637"/>
    </source>
</evidence>
<dbReference type="InterPro" id="IPR036291">
    <property type="entry name" value="NAD(P)-bd_dom_sf"/>
</dbReference>
<comment type="caution">
    <text evidence="3">The sequence shown here is derived from an EMBL/GenBank/DDBJ whole genome shotgun (WGS) entry which is preliminary data.</text>
</comment>
<dbReference type="PRINTS" id="PR01713">
    <property type="entry name" value="NUCEPIMERASE"/>
</dbReference>
<dbReference type="Proteomes" id="UP000285655">
    <property type="component" value="Unassembled WGS sequence"/>
</dbReference>
<dbReference type="Gene3D" id="3.90.25.10">
    <property type="entry name" value="UDP-galactose 4-epimerase, domain 1"/>
    <property type="match status" value="1"/>
</dbReference>
<dbReference type="InterPro" id="IPR001509">
    <property type="entry name" value="Epimerase_deHydtase"/>
</dbReference>
<sequence length="335" mass="37920">MNELAGPDSFKGKNVLITGGLGFIGSNLAHRLVVYGANVLLVDSLIPEYGGNLFNIEGIGEKVEVNIADVRDVYSMRYLVQGKDYLFNLAGQTSHMDSMTDPYTDLEINCRAQLSILETCRNYNPDIKIVFAGTRQIYGVPDYLPVDERHLLHPTDVNGINKMAGEWYHILYNNVYGIKACSLRLTNTYGPRMRVKDARQTFLGIWIRQLIEGKEIKVFGDGKQLRDFNFVEDVVDALLLSAVSDDAYGQIFNLGSKYPINLKDLAALLIEINAGGKLSIVPFPQDRKKIDIGDYYGDFSKIRTQLGWEPKTSLREGLLRSLEYYKKYNNQYWSD</sequence>
<accession>A0A419DBV7</accession>
<dbReference type="SUPFAM" id="SSF51735">
    <property type="entry name" value="NAD(P)-binding Rossmann-fold domains"/>
    <property type="match status" value="1"/>
</dbReference>
<proteinExistence type="inferred from homology"/>
<dbReference type="PANTHER" id="PTHR43000">
    <property type="entry name" value="DTDP-D-GLUCOSE 4,6-DEHYDRATASE-RELATED"/>
    <property type="match status" value="1"/>
</dbReference>
<dbReference type="EMBL" id="QZJW01000043">
    <property type="protein sequence ID" value="RJO60631.1"/>
    <property type="molecule type" value="Genomic_DNA"/>
</dbReference>
<organism evidence="3 4">
    <name type="scientific">candidate division WS5 bacterium</name>
    <dbReference type="NCBI Taxonomy" id="2093353"/>
    <lineage>
        <taxon>Bacteria</taxon>
        <taxon>candidate division WS5</taxon>
    </lineage>
</organism>
<feature type="domain" description="NAD-dependent epimerase/dehydratase" evidence="2">
    <location>
        <begin position="15"/>
        <end position="255"/>
    </location>
</feature>
<protein>
    <submittedName>
        <fullName evidence="3">NAD-dependent epimerase/dehydratase family protein</fullName>
    </submittedName>
</protein>
<reference evidence="3 4" key="1">
    <citation type="journal article" date="2017" name="ISME J.">
        <title>Energy and carbon metabolisms in a deep terrestrial subsurface fluid microbial community.</title>
        <authorList>
            <person name="Momper L."/>
            <person name="Jungbluth S.P."/>
            <person name="Lee M.D."/>
            <person name="Amend J.P."/>
        </authorList>
    </citation>
    <scope>NUCLEOTIDE SEQUENCE [LARGE SCALE GENOMIC DNA]</scope>
    <source>
        <strain evidence="3">SURF_29</strain>
    </source>
</reference>
<name>A0A419DBV7_9BACT</name>
<evidence type="ECO:0000259" key="2">
    <source>
        <dbReference type="Pfam" id="PF01370"/>
    </source>
</evidence>
<evidence type="ECO:0000313" key="4">
    <source>
        <dbReference type="Proteomes" id="UP000285655"/>
    </source>
</evidence>
<comment type="similarity">
    <text evidence="1">Belongs to the NAD(P)-dependent epimerase/dehydratase family.</text>
</comment>
<dbReference type="Gene3D" id="3.40.50.720">
    <property type="entry name" value="NAD(P)-binding Rossmann-like Domain"/>
    <property type="match status" value="1"/>
</dbReference>
<dbReference type="AlphaFoldDB" id="A0A419DBV7"/>